<dbReference type="EMBL" id="UINC01223988">
    <property type="protein sequence ID" value="SVE53411.1"/>
    <property type="molecule type" value="Genomic_DNA"/>
</dbReference>
<proteinExistence type="predicted"/>
<evidence type="ECO:0008006" key="2">
    <source>
        <dbReference type="Google" id="ProtNLM"/>
    </source>
</evidence>
<evidence type="ECO:0000313" key="1">
    <source>
        <dbReference type="EMBL" id="SVE53411.1"/>
    </source>
</evidence>
<accession>A0A383E9N8</accession>
<reference evidence="1" key="1">
    <citation type="submission" date="2018-05" db="EMBL/GenBank/DDBJ databases">
        <authorList>
            <person name="Lanie J.A."/>
            <person name="Ng W.-L."/>
            <person name="Kazmierczak K.M."/>
            <person name="Andrzejewski T.M."/>
            <person name="Davidsen T.M."/>
            <person name="Wayne K.J."/>
            <person name="Tettelin H."/>
            <person name="Glass J.I."/>
            <person name="Rusch D."/>
            <person name="Podicherti R."/>
            <person name="Tsui H.-C.T."/>
            <person name="Winkler M.E."/>
        </authorList>
    </citation>
    <scope>NUCLEOTIDE SEQUENCE</scope>
</reference>
<feature type="non-terminal residue" evidence="1">
    <location>
        <position position="1"/>
    </location>
</feature>
<organism evidence="1">
    <name type="scientific">marine metagenome</name>
    <dbReference type="NCBI Taxonomy" id="408172"/>
    <lineage>
        <taxon>unclassified sequences</taxon>
        <taxon>metagenomes</taxon>
        <taxon>ecological metagenomes</taxon>
    </lineage>
</organism>
<protein>
    <recommendedName>
        <fullName evidence="2">Prolyl 4-hydroxylase alpha subunit Fe(2+) 2OG dioxygenase domain-containing protein</fullName>
    </recommendedName>
</protein>
<name>A0A383E9N8_9ZZZZ</name>
<dbReference type="AlphaFoldDB" id="A0A383E9N8"/>
<gene>
    <name evidence="1" type="ORF">METZ01_LOCUS506265</name>
</gene>
<sequence>KNHSLTQLWAYKYDSRACKKNNSFTGINVHADFAAVNVNFWITPKSANLDPSSGGLVVYNAEAPLEWDFKTYNNNEEKIREEILKCDQKKTIVPYNENRVVIFNSNLFHETDNIKFKDGYENRRINVTMLFGDRGL</sequence>